<dbReference type="InParanoid" id="A0A136J304"/>
<dbReference type="InterPro" id="IPR037401">
    <property type="entry name" value="SnoaL-like"/>
</dbReference>
<sequence length="139" mass="15575">MSEQALTATAKKTAIAFFDAVEAGRIEEAVSFLAQDVQVWHNIDDKIVDRNATGRTLSFLHKALADIRYENRRLGVWAGGFSEQHFLVGKRRSDGAPVRLAAAIICNVDEHGMITRFDEYFDSKGQAEFGKGYKRQPKL</sequence>
<dbReference type="InterPro" id="IPR032710">
    <property type="entry name" value="NTF2-like_dom_sf"/>
</dbReference>
<dbReference type="OrthoDB" id="4132130at2759"/>
<evidence type="ECO:0000313" key="2">
    <source>
        <dbReference type="EMBL" id="KXJ91628.1"/>
    </source>
</evidence>
<dbReference type="Gene3D" id="3.10.450.50">
    <property type="match status" value="1"/>
</dbReference>
<organism evidence="2 3">
    <name type="scientific">Microdochium bolleyi</name>
    <dbReference type="NCBI Taxonomy" id="196109"/>
    <lineage>
        <taxon>Eukaryota</taxon>
        <taxon>Fungi</taxon>
        <taxon>Dikarya</taxon>
        <taxon>Ascomycota</taxon>
        <taxon>Pezizomycotina</taxon>
        <taxon>Sordariomycetes</taxon>
        <taxon>Xylariomycetidae</taxon>
        <taxon>Xylariales</taxon>
        <taxon>Microdochiaceae</taxon>
        <taxon>Microdochium</taxon>
    </lineage>
</organism>
<name>A0A136J304_9PEZI</name>
<evidence type="ECO:0000259" key="1">
    <source>
        <dbReference type="Pfam" id="PF12680"/>
    </source>
</evidence>
<feature type="domain" description="SnoaL-like" evidence="1">
    <location>
        <begin position="16"/>
        <end position="116"/>
    </location>
</feature>
<reference evidence="3" key="1">
    <citation type="submission" date="2016-02" db="EMBL/GenBank/DDBJ databases">
        <title>Draft genome sequence of Microdochium bolleyi, a fungal endophyte of beachgrass.</title>
        <authorList>
            <consortium name="DOE Joint Genome Institute"/>
            <person name="David A.S."/>
            <person name="May G."/>
            <person name="Haridas S."/>
            <person name="Lim J."/>
            <person name="Wang M."/>
            <person name="Labutti K."/>
            <person name="Lipzen A."/>
            <person name="Barry K."/>
            <person name="Grigoriev I.V."/>
        </authorList>
    </citation>
    <scope>NUCLEOTIDE SEQUENCE [LARGE SCALE GENOMIC DNA]</scope>
    <source>
        <strain evidence="3">J235TASD1</strain>
    </source>
</reference>
<dbReference type="AlphaFoldDB" id="A0A136J304"/>
<gene>
    <name evidence="2" type="ORF">Micbo1qcDRAFT_223750</name>
</gene>
<dbReference type="SUPFAM" id="SSF54427">
    <property type="entry name" value="NTF2-like"/>
    <property type="match status" value="1"/>
</dbReference>
<dbReference type="Pfam" id="PF12680">
    <property type="entry name" value="SnoaL_2"/>
    <property type="match status" value="1"/>
</dbReference>
<proteinExistence type="predicted"/>
<evidence type="ECO:0000313" key="3">
    <source>
        <dbReference type="Proteomes" id="UP000070501"/>
    </source>
</evidence>
<dbReference type="EMBL" id="KQ964249">
    <property type="protein sequence ID" value="KXJ91628.1"/>
    <property type="molecule type" value="Genomic_DNA"/>
</dbReference>
<keyword evidence="3" id="KW-1185">Reference proteome</keyword>
<accession>A0A136J304</accession>
<dbReference type="Proteomes" id="UP000070501">
    <property type="component" value="Unassembled WGS sequence"/>
</dbReference>
<protein>
    <recommendedName>
        <fullName evidence="1">SnoaL-like domain-containing protein</fullName>
    </recommendedName>
</protein>